<keyword evidence="2" id="KW-1185">Reference proteome</keyword>
<evidence type="ECO:0000313" key="2">
    <source>
        <dbReference type="Proteomes" id="UP001057402"/>
    </source>
</evidence>
<evidence type="ECO:0000313" key="1">
    <source>
        <dbReference type="EMBL" id="KAI4382869.1"/>
    </source>
</evidence>
<accession>A0ACB9RVL6</accession>
<dbReference type="Proteomes" id="UP001057402">
    <property type="component" value="Chromosome 3"/>
</dbReference>
<comment type="caution">
    <text evidence="1">The sequence shown here is derived from an EMBL/GenBank/DDBJ whole genome shotgun (WGS) entry which is preliminary data.</text>
</comment>
<sequence length="81" mass="9405">MLPLVRSTEKHHCSRCEMVDVVVEMDRVVRPGGYVVVQDTVEMMDKLGEMLRSLHWGVNMYRDQLLVGEKGFWRPQSVGKE</sequence>
<gene>
    <name evidence="1" type="ORF">MLD38_008774</name>
</gene>
<name>A0ACB9RVL6_9MYRT</name>
<organism evidence="1 2">
    <name type="scientific">Melastoma candidum</name>
    <dbReference type="NCBI Taxonomy" id="119954"/>
    <lineage>
        <taxon>Eukaryota</taxon>
        <taxon>Viridiplantae</taxon>
        <taxon>Streptophyta</taxon>
        <taxon>Embryophyta</taxon>
        <taxon>Tracheophyta</taxon>
        <taxon>Spermatophyta</taxon>
        <taxon>Magnoliopsida</taxon>
        <taxon>eudicotyledons</taxon>
        <taxon>Gunneridae</taxon>
        <taxon>Pentapetalae</taxon>
        <taxon>rosids</taxon>
        <taxon>malvids</taxon>
        <taxon>Myrtales</taxon>
        <taxon>Melastomataceae</taxon>
        <taxon>Melastomatoideae</taxon>
        <taxon>Melastomateae</taxon>
        <taxon>Melastoma</taxon>
    </lineage>
</organism>
<dbReference type="EMBL" id="CM042882">
    <property type="protein sequence ID" value="KAI4382869.1"/>
    <property type="molecule type" value="Genomic_DNA"/>
</dbReference>
<protein>
    <submittedName>
        <fullName evidence="1">Uncharacterized protein</fullName>
    </submittedName>
</protein>
<reference evidence="2" key="1">
    <citation type="journal article" date="2023" name="Front. Plant Sci.">
        <title>Chromosomal-level genome assembly of Melastoma candidum provides insights into trichome evolution.</title>
        <authorList>
            <person name="Zhong Y."/>
            <person name="Wu W."/>
            <person name="Sun C."/>
            <person name="Zou P."/>
            <person name="Liu Y."/>
            <person name="Dai S."/>
            <person name="Zhou R."/>
        </authorList>
    </citation>
    <scope>NUCLEOTIDE SEQUENCE [LARGE SCALE GENOMIC DNA]</scope>
</reference>
<proteinExistence type="predicted"/>